<feature type="active site" description="Proton acceptor" evidence="1">
    <location>
        <position position="201"/>
    </location>
</feature>
<keyword evidence="5" id="KW-1185">Reference proteome</keyword>
<name>A0A7M3SA76_9FIRM</name>
<dbReference type="GO" id="GO:0000271">
    <property type="term" value="P:polysaccharide biosynthetic process"/>
    <property type="evidence" value="ECO:0007669"/>
    <property type="project" value="TreeGrafter"/>
</dbReference>
<dbReference type="GO" id="GO:0030170">
    <property type="term" value="F:pyridoxal phosphate binding"/>
    <property type="evidence" value="ECO:0007669"/>
    <property type="project" value="TreeGrafter"/>
</dbReference>
<reference evidence="4 5" key="2">
    <citation type="submission" date="2020-08" db="EMBL/GenBank/DDBJ databases">
        <authorList>
            <person name="Ueki A."/>
            <person name="Tonouchi A."/>
        </authorList>
    </citation>
    <scope>NUCLEOTIDE SEQUENCE [LARGE SCALE GENOMIC DNA]</scope>
    <source>
        <strain evidence="4 5">CTTW</strain>
    </source>
</reference>
<accession>A0A7M3SA76</accession>
<dbReference type="Gene3D" id="3.40.640.10">
    <property type="entry name" value="Type I PLP-dependent aspartate aminotransferase-like (Major domain)"/>
    <property type="match status" value="1"/>
</dbReference>
<dbReference type="Gene3D" id="3.90.1150.10">
    <property type="entry name" value="Aspartate Aminotransferase, domain 1"/>
    <property type="match status" value="1"/>
</dbReference>
<dbReference type="InterPro" id="IPR000653">
    <property type="entry name" value="DegT/StrS_aminotransferase"/>
</dbReference>
<evidence type="ECO:0008006" key="6">
    <source>
        <dbReference type="Google" id="ProtNLM"/>
    </source>
</evidence>
<dbReference type="Pfam" id="PF01041">
    <property type="entry name" value="DegT_DnrJ_EryC1"/>
    <property type="match status" value="1"/>
</dbReference>
<dbReference type="RefSeq" id="WP_185257051.1">
    <property type="nucleotide sequence ID" value="NZ_AP023368.1"/>
</dbReference>
<protein>
    <recommendedName>
        <fullName evidence="6">DegT/DnrJ/EryC1/StrS family aminotransferase</fullName>
    </recommendedName>
</protein>
<evidence type="ECO:0000313" key="4">
    <source>
        <dbReference type="EMBL" id="BCK01494.1"/>
    </source>
</evidence>
<dbReference type="GO" id="GO:0008483">
    <property type="term" value="F:transaminase activity"/>
    <property type="evidence" value="ECO:0007669"/>
    <property type="project" value="TreeGrafter"/>
</dbReference>
<evidence type="ECO:0000256" key="2">
    <source>
        <dbReference type="PIRSR" id="PIRSR000390-2"/>
    </source>
</evidence>
<dbReference type="InterPro" id="IPR015421">
    <property type="entry name" value="PyrdxlP-dep_Trfase_major"/>
</dbReference>
<dbReference type="PANTHER" id="PTHR30244:SF34">
    <property type="entry name" value="DTDP-4-AMINO-4,6-DIDEOXYGALACTOSE TRANSAMINASE"/>
    <property type="match status" value="1"/>
</dbReference>
<gene>
    <name evidence="4" type="ORF">bsdcttw_45340</name>
</gene>
<dbReference type="SUPFAM" id="SSF53383">
    <property type="entry name" value="PLP-dependent transferases"/>
    <property type="match status" value="1"/>
</dbReference>
<reference evidence="4 5" key="1">
    <citation type="submission" date="2020-08" db="EMBL/GenBank/DDBJ databases">
        <title>Draft genome sequencing of an Anaerocolumna strain isolated from anoxic soil subjected to BSD treatment.</title>
        <authorList>
            <person name="Uek A."/>
            <person name="Tonouchi A."/>
        </authorList>
    </citation>
    <scope>NUCLEOTIDE SEQUENCE [LARGE SCALE GENOMIC DNA]</scope>
    <source>
        <strain evidence="4 5">CTTW</strain>
    </source>
</reference>
<dbReference type="Proteomes" id="UP000515703">
    <property type="component" value="Chromosome"/>
</dbReference>
<dbReference type="KEGG" id="acht:bsdcttw_45340"/>
<sequence>MDKNEVLAFYGGNKSREQRIVPRTVANEKTKTKIIDMLNAGQYSDWYGGKATHEFEEKFAEWNNVKHAIAVNSGTAALHTAVIAAGIGPGDEVILPTTSFVTAASAILLQNAIPVVCDIEKNSLNIDINDLKKRIGPRTKAIIAVHLYGYPTDMEAICQVAKDHNLVVIEDCGQAHGAMLNGNKVGTFGSVACFSFAAPRKILTVGEGGMVITNDDVIADICRQVVNKGKENGWSTHKRMGFGYMMSEFESTLGIQGIEDIENEIMRRRNVAHVYEEVLSDCGIDVGIVPDNIRHIYFRKALKLPYELTAYRDWFIYAVEAENISIKPPHDLLHQIEWLKNKNAYNNEICPYKCSMRQELFTEWPDSLPVADVEIPRTVDLETGPSMTVDDAYVSAKGILKVYKYLEKNNQKIEPLIFK</sequence>
<evidence type="ECO:0000313" key="5">
    <source>
        <dbReference type="Proteomes" id="UP000515703"/>
    </source>
</evidence>
<proteinExistence type="inferred from homology"/>
<dbReference type="InterPro" id="IPR015424">
    <property type="entry name" value="PyrdxlP-dep_Trfase"/>
</dbReference>
<dbReference type="PANTHER" id="PTHR30244">
    <property type="entry name" value="TRANSAMINASE"/>
    <property type="match status" value="1"/>
</dbReference>
<dbReference type="EMBL" id="AP023368">
    <property type="protein sequence ID" value="BCK01494.1"/>
    <property type="molecule type" value="Genomic_DNA"/>
</dbReference>
<dbReference type="InterPro" id="IPR015422">
    <property type="entry name" value="PyrdxlP-dep_Trfase_small"/>
</dbReference>
<evidence type="ECO:0000256" key="1">
    <source>
        <dbReference type="PIRSR" id="PIRSR000390-1"/>
    </source>
</evidence>
<feature type="modified residue" description="N6-(pyridoxal phosphate)lysine" evidence="2">
    <location>
        <position position="201"/>
    </location>
</feature>
<dbReference type="CDD" id="cd00616">
    <property type="entry name" value="AHBA_syn"/>
    <property type="match status" value="1"/>
</dbReference>
<dbReference type="AlphaFoldDB" id="A0A7M3SA76"/>
<comment type="similarity">
    <text evidence="3">Belongs to the DegT/DnrJ/EryC1 family.</text>
</comment>
<organism evidence="4 5">
    <name type="scientific">Anaerocolumna chitinilytica</name>
    <dbReference type="NCBI Taxonomy" id="1727145"/>
    <lineage>
        <taxon>Bacteria</taxon>
        <taxon>Bacillati</taxon>
        <taxon>Bacillota</taxon>
        <taxon>Clostridia</taxon>
        <taxon>Lachnospirales</taxon>
        <taxon>Lachnospiraceae</taxon>
        <taxon>Anaerocolumna</taxon>
    </lineage>
</organism>
<evidence type="ECO:0000256" key="3">
    <source>
        <dbReference type="RuleBase" id="RU004508"/>
    </source>
</evidence>
<dbReference type="PIRSF" id="PIRSF000390">
    <property type="entry name" value="PLP_StrS"/>
    <property type="match status" value="1"/>
</dbReference>
<keyword evidence="2 3" id="KW-0663">Pyridoxal phosphate</keyword>